<sequence>MLDRRSRITVIGDEKRVDLALPSQTPIGEYVADLAGLCGQRGGAVMPPAWSLAPAGGEPWSIELSLAEAGVADGQVLYLRDSAQDPGMTPVVEDIEELVAQESKERRTTTGHRGVLVVWLGAAWITLAAAVLGLRPPGGGLVAAIGLVLVAIVMLSLAWALNQRRTRLPATACLAISLCAVPCLAAAGGVVGTMFGTAPGGQLFWCGVVVGANVGMAMALGATPGPAVLAAEVPFAVAGAVAVVLAVLGANGTQTAAAAAVAALAMVAAARPLAGLVAAWSARMPKDAAGVAPATTQLMRHAEQLLTLILVFPAVALVAALPALALSGNPWALGLAAAGGLALVARARQVGFASEVVPVGAAGAVGLFAVVGTSAYRYLNMDAAVWTLVLVGGLVVGAGVTVAVLYRPPREDEQASFGQVLDTRDRGRFVEVIGMVCLIVSAALAMGVFGVFDDMVAMGRGIVG</sequence>
<feature type="transmembrane region" description="Helical" evidence="1">
    <location>
        <begin position="140"/>
        <end position="161"/>
    </location>
</feature>
<feature type="transmembrane region" description="Helical" evidence="1">
    <location>
        <begin position="331"/>
        <end position="347"/>
    </location>
</feature>
<protein>
    <recommendedName>
        <fullName evidence="2">EccD-like transmembrane domain-containing protein</fullName>
    </recommendedName>
</protein>
<feature type="transmembrane region" description="Helical" evidence="1">
    <location>
        <begin position="229"/>
        <end position="250"/>
    </location>
</feature>
<gene>
    <name evidence="3" type="ORF">GCM10009765_38910</name>
</gene>
<keyword evidence="1" id="KW-1133">Transmembrane helix</keyword>
<feature type="transmembrane region" description="Helical" evidence="1">
    <location>
        <begin position="202"/>
        <end position="222"/>
    </location>
</feature>
<reference evidence="3 4" key="1">
    <citation type="journal article" date="2019" name="Int. J. Syst. Evol. Microbiol.">
        <title>The Global Catalogue of Microorganisms (GCM) 10K type strain sequencing project: providing services to taxonomists for standard genome sequencing and annotation.</title>
        <authorList>
            <consortium name="The Broad Institute Genomics Platform"/>
            <consortium name="The Broad Institute Genome Sequencing Center for Infectious Disease"/>
            <person name="Wu L."/>
            <person name="Ma J."/>
        </authorList>
    </citation>
    <scope>NUCLEOTIDE SEQUENCE [LARGE SCALE GENOMIC DNA]</scope>
    <source>
        <strain evidence="3 4">JCM 14718</strain>
    </source>
</reference>
<dbReference type="InterPro" id="IPR044049">
    <property type="entry name" value="EccD_transm"/>
</dbReference>
<evidence type="ECO:0000313" key="3">
    <source>
        <dbReference type="EMBL" id="GAA1685824.1"/>
    </source>
</evidence>
<evidence type="ECO:0000259" key="2">
    <source>
        <dbReference type="Pfam" id="PF19053"/>
    </source>
</evidence>
<feature type="domain" description="EccD-like transmembrane" evidence="2">
    <location>
        <begin position="116"/>
        <end position="454"/>
    </location>
</feature>
<dbReference type="Proteomes" id="UP001500618">
    <property type="component" value="Unassembled WGS sequence"/>
</dbReference>
<keyword evidence="1" id="KW-0472">Membrane</keyword>
<feature type="transmembrane region" description="Helical" evidence="1">
    <location>
        <begin position="256"/>
        <end position="280"/>
    </location>
</feature>
<name>A0ABN2HCZ1_9ACTN</name>
<feature type="transmembrane region" description="Helical" evidence="1">
    <location>
        <begin position="385"/>
        <end position="408"/>
    </location>
</feature>
<dbReference type="InterPro" id="IPR024962">
    <property type="entry name" value="YukD-like"/>
</dbReference>
<accession>A0ABN2HCZ1</accession>
<dbReference type="Pfam" id="PF19053">
    <property type="entry name" value="EccD"/>
    <property type="match status" value="1"/>
</dbReference>
<feature type="transmembrane region" description="Helical" evidence="1">
    <location>
        <begin position="429"/>
        <end position="452"/>
    </location>
</feature>
<organism evidence="3 4">
    <name type="scientific">Fodinicola feengrottensis</name>
    <dbReference type="NCBI Taxonomy" id="435914"/>
    <lineage>
        <taxon>Bacteria</taxon>
        <taxon>Bacillati</taxon>
        <taxon>Actinomycetota</taxon>
        <taxon>Actinomycetes</taxon>
        <taxon>Mycobacteriales</taxon>
        <taxon>Fodinicola</taxon>
    </lineage>
</organism>
<evidence type="ECO:0000313" key="4">
    <source>
        <dbReference type="Proteomes" id="UP001500618"/>
    </source>
</evidence>
<dbReference type="Pfam" id="PF08817">
    <property type="entry name" value="YukD"/>
    <property type="match status" value="1"/>
</dbReference>
<dbReference type="Gene3D" id="3.10.20.90">
    <property type="entry name" value="Phosphatidylinositol 3-kinase Catalytic Subunit, Chain A, domain 1"/>
    <property type="match status" value="1"/>
</dbReference>
<proteinExistence type="predicted"/>
<keyword evidence="1" id="KW-0812">Transmembrane</keyword>
<feature type="transmembrane region" description="Helical" evidence="1">
    <location>
        <begin position="305"/>
        <end position="325"/>
    </location>
</feature>
<dbReference type="EMBL" id="BAAANY010000013">
    <property type="protein sequence ID" value="GAA1685824.1"/>
    <property type="molecule type" value="Genomic_DNA"/>
</dbReference>
<feature type="transmembrane region" description="Helical" evidence="1">
    <location>
        <begin position="173"/>
        <end position="196"/>
    </location>
</feature>
<keyword evidence="4" id="KW-1185">Reference proteome</keyword>
<feature type="transmembrane region" description="Helical" evidence="1">
    <location>
        <begin position="114"/>
        <end position="134"/>
    </location>
</feature>
<feature type="transmembrane region" description="Helical" evidence="1">
    <location>
        <begin position="359"/>
        <end position="379"/>
    </location>
</feature>
<comment type="caution">
    <text evidence="3">The sequence shown here is derived from an EMBL/GenBank/DDBJ whole genome shotgun (WGS) entry which is preliminary data.</text>
</comment>
<evidence type="ECO:0000256" key="1">
    <source>
        <dbReference type="SAM" id="Phobius"/>
    </source>
</evidence>